<evidence type="ECO:0000256" key="2">
    <source>
        <dbReference type="SAM" id="SignalP"/>
    </source>
</evidence>
<dbReference type="AlphaFoldDB" id="A0A317FFN1"/>
<evidence type="ECO:0000313" key="3">
    <source>
        <dbReference type="EMBL" id="PWS36759.1"/>
    </source>
</evidence>
<feature type="region of interest" description="Disordered" evidence="1">
    <location>
        <begin position="143"/>
        <end position="170"/>
    </location>
</feature>
<accession>A0A317FFN1</accession>
<comment type="caution">
    <text evidence="3">The sequence shown here is derived from an EMBL/GenBank/DDBJ whole genome shotgun (WGS) entry which is preliminary data.</text>
</comment>
<keyword evidence="4" id="KW-1185">Reference proteome</keyword>
<name>A0A317FFN1_9PROT</name>
<organism evidence="3 4">
    <name type="scientific">Falsiroseomonas bella</name>
    <dbReference type="NCBI Taxonomy" id="2184016"/>
    <lineage>
        <taxon>Bacteria</taxon>
        <taxon>Pseudomonadati</taxon>
        <taxon>Pseudomonadota</taxon>
        <taxon>Alphaproteobacteria</taxon>
        <taxon>Acetobacterales</taxon>
        <taxon>Roseomonadaceae</taxon>
        <taxon>Falsiroseomonas</taxon>
    </lineage>
</organism>
<proteinExistence type="predicted"/>
<feature type="compositionally biased region" description="Low complexity" evidence="1">
    <location>
        <begin position="146"/>
        <end position="170"/>
    </location>
</feature>
<gene>
    <name evidence="3" type="ORF">DFH01_16660</name>
</gene>
<dbReference type="OrthoDB" id="7270931at2"/>
<dbReference type="RefSeq" id="WP_109871552.1">
    <property type="nucleotide sequence ID" value="NZ_QGNA01000003.1"/>
</dbReference>
<evidence type="ECO:0000256" key="1">
    <source>
        <dbReference type="SAM" id="MobiDB-lite"/>
    </source>
</evidence>
<feature type="chain" id="PRO_5016245356" evidence="2">
    <location>
        <begin position="22"/>
        <end position="170"/>
    </location>
</feature>
<protein>
    <submittedName>
        <fullName evidence="3">Uncharacterized protein</fullName>
    </submittedName>
</protein>
<feature type="signal peptide" evidence="2">
    <location>
        <begin position="1"/>
        <end position="21"/>
    </location>
</feature>
<dbReference type="EMBL" id="QGNA01000003">
    <property type="protein sequence ID" value="PWS36759.1"/>
    <property type="molecule type" value="Genomic_DNA"/>
</dbReference>
<keyword evidence="2" id="KW-0732">Signal</keyword>
<reference evidence="4" key="1">
    <citation type="submission" date="2018-05" db="EMBL/GenBank/DDBJ databases">
        <authorList>
            <person name="Du Z."/>
            <person name="Wang X."/>
        </authorList>
    </citation>
    <scope>NUCLEOTIDE SEQUENCE [LARGE SCALE GENOMIC DNA]</scope>
    <source>
        <strain evidence="4">CQN31</strain>
    </source>
</reference>
<dbReference type="PROSITE" id="PS51257">
    <property type="entry name" value="PROKAR_LIPOPROTEIN"/>
    <property type="match status" value="1"/>
</dbReference>
<evidence type="ECO:0000313" key="4">
    <source>
        <dbReference type="Proteomes" id="UP000245765"/>
    </source>
</evidence>
<sequence length="170" mass="18271">MTSFRLLLGGLAAVIAGPAIAQSCVQSAERTAFDVRALQSQLMVAALACNKDGEYNAFVRKFQRDLAASYHGMAGHFRRTAGGAHQRELDGFITQLANAQSQDGIRAGSHYCPLVTPLFQVALNARDVEELARISEERNVLNPLNAPTCTTSAPPATRRAATTRTAARSR</sequence>
<dbReference type="Proteomes" id="UP000245765">
    <property type="component" value="Unassembled WGS sequence"/>
</dbReference>